<organism evidence="4">
    <name type="scientific">Ruegeria sp. PrR005</name>
    <dbReference type="NCBI Taxonomy" id="2706882"/>
    <lineage>
        <taxon>Bacteria</taxon>
        <taxon>Pseudomonadati</taxon>
        <taxon>Pseudomonadota</taxon>
        <taxon>Alphaproteobacteria</taxon>
        <taxon>Rhodobacterales</taxon>
        <taxon>Roseobacteraceae</taxon>
        <taxon>Ruegeria</taxon>
    </lineage>
</organism>
<dbReference type="InterPro" id="IPR043736">
    <property type="entry name" value="DUF5681"/>
</dbReference>
<feature type="domain" description="DUF5681" evidence="3">
    <location>
        <begin position="26"/>
        <end position="109"/>
    </location>
</feature>
<evidence type="ECO:0000256" key="1">
    <source>
        <dbReference type="SAM" id="Coils"/>
    </source>
</evidence>
<name>A0A6B2NMS3_9RHOB</name>
<dbReference type="RefSeq" id="WP_164129465.1">
    <property type="nucleotide sequence ID" value="NZ_JAAGOX010000013.1"/>
</dbReference>
<feature type="coiled-coil region" evidence="1">
    <location>
        <begin position="178"/>
        <end position="205"/>
    </location>
</feature>
<dbReference type="Pfam" id="PF18932">
    <property type="entry name" value="DUF5681"/>
    <property type="match status" value="1"/>
</dbReference>
<feature type="region of interest" description="Disordered" evidence="2">
    <location>
        <begin position="1"/>
        <end position="47"/>
    </location>
</feature>
<accession>A0A6B2NMS3</accession>
<protein>
    <recommendedName>
        <fullName evidence="3">DUF5681 domain-containing protein</fullName>
    </recommendedName>
</protein>
<proteinExistence type="predicted"/>
<evidence type="ECO:0000313" key="4">
    <source>
        <dbReference type="EMBL" id="NDW45422.1"/>
    </source>
</evidence>
<gene>
    <name evidence="4" type="ORF">G0P99_10650</name>
</gene>
<reference evidence="4" key="1">
    <citation type="submission" date="2020-02" db="EMBL/GenBank/DDBJ databases">
        <title>Delineation of the pyrene-degrading pathway in Roseobacter clade bacteria by genomic analysis.</title>
        <authorList>
            <person name="Zhou H."/>
            <person name="Wang H."/>
        </authorList>
    </citation>
    <scope>NUCLEOTIDE SEQUENCE</scope>
    <source>
        <strain evidence="4">PrR005</strain>
    </source>
</reference>
<evidence type="ECO:0000259" key="3">
    <source>
        <dbReference type="Pfam" id="PF18932"/>
    </source>
</evidence>
<evidence type="ECO:0000256" key="2">
    <source>
        <dbReference type="SAM" id="MobiDB-lite"/>
    </source>
</evidence>
<keyword evidence="1" id="KW-0175">Coiled coil</keyword>
<sequence length="246" mass="28055">MSKDDDKPPFLPSPHYEVGYGKPSRDKRFRKGQSGNPKGRPVGAFSRRYTGAEERTFDAFRKLSAQTITVRDGGAVVTMTMSEAVVKTLILKAAKGSARHAELFFRYMAIIEKRDRELFEQIQQVFIEYKVGGEKELARRERLGITNLPDLVPHPDDIEVDFETGAVSLNGPMTEKEKAELDAAVEEAHNKVDEWEAEQDELISSFELSCVEDSEQAALFEELRRRIRKMAAERRSEINSYVKRPR</sequence>
<dbReference type="EMBL" id="JAAGOX010000013">
    <property type="protein sequence ID" value="NDW45422.1"/>
    <property type="molecule type" value="Genomic_DNA"/>
</dbReference>
<dbReference type="AlphaFoldDB" id="A0A6B2NMS3"/>
<comment type="caution">
    <text evidence="4">The sequence shown here is derived from an EMBL/GenBank/DDBJ whole genome shotgun (WGS) entry which is preliminary data.</text>
</comment>